<dbReference type="InterPro" id="IPR006579">
    <property type="entry name" value="Pre_C2HC_dom"/>
</dbReference>
<sequence length="303" mass="34450">MPPIMLRRIAEYPVLLKRINTVQKIKCTAKETGEFVKLFVDTTDDVRKLTKYLEEQNLEYYVISDKAEKPVKIVIKGLPINTDVEEIKNELTQLDYQVQKVNQFRKFKTKELLPIFQIHLSKTPNIQDIYKIDQLMYMVVRVEKYVNKTVRQCYKCQTWQHTSQQCGMKPKCVICAGQHESLNCPNKVAKSEEEKLPVKCANCGGPHTASYKGCPKYPKIDRKVTPGASYASIAQRNNNAVTDNPRGGKSKQEGSRPPRDQEIRSEQETSRRAEGVNSGGIPTIEGGVQNNMLSINGKLCKLI</sequence>
<name>A0A8T0FF35_ARGBR</name>
<protein>
    <submittedName>
        <fullName evidence="3">Nucleic-acid-binding protein transposon like protein</fullName>
    </submittedName>
</protein>
<organism evidence="3 4">
    <name type="scientific">Argiope bruennichi</name>
    <name type="common">Wasp spider</name>
    <name type="synonym">Aranea bruennichi</name>
    <dbReference type="NCBI Taxonomy" id="94029"/>
    <lineage>
        <taxon>Eukaryota</taxon>
        <taxon>Metazoa</taxon>
        <taxon>Ecdysozoa</taxon>
        <taxon>Arthropoda</taxon>
        <taxon>Chelicerata</taxon>
        <taxon>Arachnida</taxon>
        <taxon>Araneae</taxon>
        <taxon>Araneomorphae</taxon>
        <taxon>Entelegynae</taxon>
        <taxon>Araneoidea</taxon>
        <taxon>Araneidae</taxon>
        <taxon>Argiope</taxon>
    </lineage>
</organism>
<evidence type="ECO:0000256" key="1">
    <source>
        <dbReference type="SAM" id="MobiDB-lite"/>
    </source>
</evidence>
<proteinExistence type="predicted"/>
<dbReference type="EMBL" id="JABXBU010000012">
    <property type="protein sequence ID" value="KAF8789917.1"/>
    <property type="molecule type" value="Genomic_DNA"/>
</dbReference>
<reference evidence="3" key="2">
    <citation type="submission" date="2020-06" db="EMBL/GenBank/DDBJ databases">
        <authorList>
            <person name="Sheffer M."/>
        </authorList>
    </citation>
    <scope>NUCLEOTIDE SEQUENCE</scope>
</reference>
<gene>
    <name evidence="3" type="ORF">HNY73_007819</name>
</gene>
<comment type="caution">
    <text evidence="3">The sequence shown here is derived from an EMBL/GenBank/DDBJ whole genome shotgun (WGS) entry which is preliminary data.</text>
</comment>
<feature type="domain" description="Pre-C2HC" evidence="2">
    <location>
        <begin position="85"/>
        <end position="144"/>
    </location>
</feature>
<keyword evidence="4" id="KW-1185">Reference proteome</keyword>
<feature type="compositionally biased region" description="Basic and acidic residues" evidence="1">
    <location>
        <begin position="250"/>
        <end position="274"/>
    </location>
</feature>
<evidence type="ECO:0000313" key="4">
    <source>
        <dbReference type="Proteomes" id="UP000807504"/>
    </source>
</evidence>
<evidence type="ECO:0000313" key="3">
    <source>
        <dbReference type="EMBL" id="KAF8789917.1"/>
    </source>
</evidence>
<feature type="region of interest" description="Disordered" evidence="1">
    <location>
        <begin position="234"/>
        <end position="287"/>
    </location>
</feature>
<dbReference type="AlphaFoldDB" id="A0A8T0FF35"/>
<evidence type="ECO:0000259" key="2">
    <source>
        <dbReference type="Pfam" id="PF07530"/>
    </source>
</evidence>
<reference evidence="3" key="1">
    <citation type="journal article" date="2020" name="bioRxiv">
        <title>Chromosome-level reference genome of the European wasp spider Argiope bruennichi: a resource for studies on range expansion and evolutionary adaptation.</title>
        <authorList>
            <person name="Sheffer M.M."/>
            <person name="Hoppe A."/>
            <person name="Krehenwinkel H."/>
            <person name="Uhl G."/>
            <person name="Kuss A.W."/>
            <person name="Jensen L."/>
            <person name="Jensen C."/>
            <person name="Gillespie R.G."/>
            <person name="Hoff K.J."/>
            <person name="Prost S."/>
        </authorList>
    </citation>
    <scope>NUCLEOTIDE SEQUENCE</scope>
</reference>
<dbReference type="Pfam" id="PF07530">
    <property type="entry name" value="PRE_C2HC"/>
    <property type="match status" value="1"/>
</dbReference>
<dbReference type="Proteomes" id="UP000807504">
    <property type="component" value="Unassembled WGS sequence"/>
</dbReference>
<accession>A0A8T0FF35</accession>